<dbReference type="InterPro" id="IPR041667">
    <property type="entry name" value="Cupin_8"/>
</dbReference>
<dbReference type="SUPFAM" id="SSF51197">
    <property type="entry name" value="Clavaminate synthase-like"/>
    <property type="match status" value="1"/>
</dbReference>
<dbReference type="EMBL" id="HG994580">
    <property type="protein sequence ID" value="CAF2776586.1"/>
    <property type="molecule type" value="Genomic_DNA"/>
</dbReference>
<accession>A0A7R8CIB3</accession>
<protein>
    <submittedName>
        <fullName evidence="2">KDM8</fullName>
        <ecNumber evidence="2">1.14.11.27</ecNumber>
    </submittedName>
</protein>
<keyword evidence="3" id="KW-1185">Reference proteome</keyword>
<evidence type="ECO:0000313" key="2">
    <source>
        <dbReference type="EMBL" id="CAF2776586.1"/>
    </source>
</evidence>
<feature type="domain" description="Cupin-like" evidence="1">
    <location>
        <begin position="13"/>
        <end position="202"/>
    </location>
</feature>
<dbReference type="OrthoDB" id="47172at2759"/>
<proteinExistence type="predicted"/>
<dbReference type="Proteomes" id="UP000675881">
    <property type="component" value="Chromosome 1"/>
</dbReference>
<evidence type="ECO:0000259" key="1">
    <source>
        <dbReference type="Pfam" id="PF13621"/>
    </source>
</evidence>
<dbReference type="PANTHER" id="PTHR12461:SF95">
    <property type="entry name" value="JMJC DOMAIN-CONTAINING PROTEIN"/>
    <property type="match status" value="1"/>
</dbReference>
<sequence length="204" mass="23418">MPSIAGIKSNTEIQREKPVVITECQPHWHGFAWTIPSLVDKCGDNEVSIRGETHKDSYRVGNAYNIRKDSFRNYAHELLTSHPRSLKSYLAVASVAQAFPQLLPITLPIDALLGKLHLGPYLWVAHKGHYEFCHFDPDDNFLIMIQGRKNLRLFKYDLDILYPNPLGSEGKTIQSRIDLDNPDFKSFPKFREAHCEYTTLHPDE</sequence>
<dbReference type="InterPro" id="IPR014710">
    <property type="entry name" value="RmlC-like_jellyroll"/>
</dbReference>
<name>A0A7R8CIB3_LEPSM</name>
<keyword evidence="2" id="KW-0560">Oxidoreductase</keyword>
<dbReference type="Gene3D" id="2.60.120.10">
    <property type="entry name" value="Jelly Rolls"/>
    <property type="match status" value="1"/>
</dbReference>
<dbReference type="PANTHER" id="PTHR12461">
    <property type="entry name" value="HYPOXIA-INDUCIBLE FACTOR 1 ALPHA INHIBITOR-RELATED"/>
    <property type="match status" value="1"/>
</dbReference>
<organism evidence="2 3">
    <name type="scientific">Lepeophtheirus salmonis</name>
    <name type="common">Salmon louse</name>
    <name type="synonym">Caligus salmonis</name>
    <dbReference type="NCBI Taxonomy" id="72036"/>
    <lineage>
        <taxon>Eukaryota</taxon>
        <taxon>Metazoa</taxon>
        <taxon>Ecdysozoa</taxon>
        <taxon>Arthropoda</taxon>
        <taxon>Crustacea</taxon>
        <taxon>Multicrustacea</taxon>
        <taxon>Hexanauplia</taxon>
        <taxon>Copepoda</taxon>
        <taxon>Siphonostomatoida</taxon>
        <taxon>Caligidae</taxon>
        <taxon>Lepeophtheirus</taxon>
    </lineage>
</organism>
<dbReference type="AlphaFoldDB" id="A0A7R8CIB3"/>
<gene>
    <name evidence="2" type="ORF">LSAA_1760</name>
</gene>
<dbReference type="GO" id="GO:0140680">
    <property type="term" value="F:histone H3K36me/H3K36me2 demethylase activity"/>
    <property type="evidence" value="ECO:0007669"/>
    <property type="project" value="UniProtKB-EC"/>
</dbReference>
<dbReference type="EC" id="1.14.11.27" evidence="2"/>
<dbReference type="Pfam" id="PF13621">
    <property type="entry name" value="Cupin_8"/>
    <property type="match status" value="1"/>
</dbReference>
<dbReference type="GO" id="GO:0005634">
    <property type="term" value="C:nucleus"/>
    <property type="evidence" value="ECO:0007669"/>
    <property type="project" value="TreeGrafter"/>
</dbReference>
<reference evidence="2" key="1">
    <citation type="submission" date="2021-02" db="EMBL/GenBank/DDBJ databases">
        <authorList>
            <person name="Bekaert M."/>
        </authorList>
    </citation>
    <scope>NUCLEOTIDE SEQUENCE</scope>
    <source>
        <strain evidence="2">IoA-00</strain>
    </source>
</reference>
<evidence type="ECO:0000313" key="3">
    <source>
        <dbReference type="Proteomes" id="UP000675881"/>
    </source>
</evidence>